<dbReference type="AlphaFoldDB" id="A0A2T9Y669"/>
<accession>A0A2T9Y669</accession>
<organism evidence="2 4">
    <name type="scientific">Furculomyces boomerangus</name>
    <dbReference type="NCBI Taxonomy" id="61424"/>
    <lineage>
        <taxon>Eukaryota</taxon>
        <taxon>Fungi</taxon>
        <taxon>Fungi incertae sedis</taxon>
        <taxon>Zoopagomycota</taxon>
        <taxon>Kickxellomycotina</taxon>
        <taxon>Harpellomycetes</taxon>
        <taxon>Harpellales</taxon>
        <taxon>Harpellaceae</taxon>
        <taxon>Furculomyces</taxon>
    </lineage>
</organism>
<dbReference type="PANTHER" id="PTHR22930:SF85">
    <property type="entry name" value="GH03217P-RELATED"/>
    <property type="match status" value="1"/>
</dbReference>
<evidence type="ECO:0000313" key="2">
    <source>
        <dbReference type="EMBL" id="PVU87849.1"/>
    </source>
</evidence>
<dbReference type="STRING" id="61424.A0A2T9Y669"/>
<dbReference type="OrthoDB" id="5540949at2759"/>
<evidence type="ECO:0008006" key="5">
    <source>
        <dbReference type="Google" id="ProtNLM"/>
    </source>
</evidence>
<comment type="caution">
    <text evidence="2">The sequence shown here is derived from an EMBL/GenBank/DDBJ whole genome shotgun (WGS) entry which is preliminary data.</text>
</comment>
<feature type="region of interest" description="Disordered" evidence="1">
    <location>
        <begin position="1"/>
        <end position="68"/>
    </location>
</feature>
<feature type="region of interest" description="Disordered" evidence="1">
    <location>
        <begin position="177"/>
        <end position="205"/>
    </location>
</feature>
<feature type="compositionally biased region" description="Polar residues" evidence="1">
    <location>
        <begin position="35"/>
        <end position="65"/>
    </location>
</feature>
<dbReference type="Proteomes" id="UP000245699">
    <property type="component" value="Unassembled WGS sequence"/>
</dbReference>
<sequence length="588" mass="68683">MEEESHYSKQKESSRKLTPSNPSSPDPPQLHNQRKNYQIQHQRNYSNLDYPSKSIQYNQNSPSFTDSHHTLEYRPIQSSQSQHPRYQYNYQPQSNELVNQQSYSGQKQYSFQYRSEQKQNIKEHYHYQPYMQTHQTSHQPHLYSFPGSHKSLSPSLISQPIGPSLISKIDKIRPASEQLTSTHKKKWKHWEPKEKTSKKVEKTERPNRSFQDDIWNLPEQEFMKKIRMRKSTFEFVENLIKKDSVFLNDSKNSQVDVRFQLFVTLYRLGSGGKHTAISRIAKEAGIANGTVSLYTERVLKALNNYAKSYICWPNLEEKKKISEGFKELYNIDGCIGVLSPVQIFFTQRPATSTKDYITNSGKYGVSSLVICDSGYYIRYLNQCYPGSKVSEKMWLSSPMYINPEWYFDKNQFIISKEYIGPGKNIKNLQNIVSKSPKTLESTTIESTSDNKSSIMKDILDSQSTSKRIDEQSTTYISNKGSEKSRDINTEEKNCSLDYAIDKRSGKARDDGRYTKELEEIKQFKNFERVVEITTKTIKLWKTRWGSLMSMKKQLKKPEDFQKVESWITATAVLHNIVIEFEETWEEDS</sequence>
<feature type="region of interest" description="Disordered" evidence="1">
    <location>
        <begin position="462"/>
        <end position="486"/>
    </location>
</feature>
<name>A0A2T9Y669_9FUNG</name>
<dbReference type="InterPro" id="IPR045249">
    <property type="entry name" value="HARBI1-like"/>
</dbReference>
<proteinExistence type="predicted"/>
<keyword evidence="4" id="KW-1185">Reference proteome</keyword>
<gene>
    <name evidence="3" type="ORF">BB559_004889</name>
    <name evidence="2" type="ORF">BB559_005856</name>
</gene>
<dbReference type="EMBL" id="MBFT01000683">
    <property type="protein sequence ID" value="PVU87849.1"/>
    <property type="molecule type" value="Genomic_DNA"/>
</dbReference>
<feature type="compositionally biased region" description="Polar residues" evidence="1">
    <location>
        <begin position="462"/>
        <end position="479"/>
    </location>
</feature>
<evidence type="ECO:0000313" key="3">
    <source>
        <dbReference type="EMBL" id="PVU89871.1"/>
    </source>
</evidence>
<feature type="compositionally biased region" description="Basic and acidic residues" evidence="1">
    <location>
        <begin position="189"/>
        <end position="205"/>
    </location>
</feature>
<dbReference type="PANTHER" id="PTHR22930">
    <property type="match status" value="1"/>
</dbReference>
<feature type="compositionally biased region" description="Basic and acidic residues" evidence="1">
    <location>
        <begin position="1"/>
        <end position="15"/>
    </location>
</feature>
<protein>
    <recommendedName>
        <fullName evidence="5">DDE Tnp4 domain-containing protein</fullName>
    </recommendedName>
</protein>
<evidence type="ECO:0000256" key="1">
    <source>
        <dbReference type="SAM" id="MobiDB-lite"/>
    </source>
</evidence>
<dbReference type="EMBL" id="MBFT01000517">
    <property type="protein sequence ID" value="PVU89871.1"/>
    <property type="molecule type" value="Genomic_DNA"/>
</dbReference>
<evidence type="ECO:0000313" key="4">
    <source>
        <dbReference type="Proteomes" id="UP000245699"/>
    </source>
</evidence>
<reference evidence="2 4" key="1">
    <citation type="journal article" date="2018" name="MBio">
        <title>Comparative Genomics Reveals the Core Gene Toolbox for the Fungus-Insect Symbiosis.</title>
        <authorList>
            <person name="Wang Y."/>
            <person name="Stata M."/>
            <person name="Wang W."/>
            <person name="Stajich J.E."/>
            <person name="White M.M."/>
            <person name="Moncalvo J.M."/>
        </authorList>
    </citation>
    <scope>NUCLEOTIDE SEQUENCE [LARGE SCALE GENOMIC DNA]</scope>
    <source>
        <strain evidence="2 4">AUS-77-4</strain>
    </source>
</reference>